<dbReference type="Proteomes" id="UP000509833">
    <property type="component" value="Chromosome"/>
</dbReference>
<evidence type="ECO:0000313" key="2">
    <source>
        <dbReference type="Proteomes" id="UP000509833"/>
    </source>
</evidence>
<proteinExistence type="predicted"/>
<evidence type="ECO:0000313" key="1">
    <source>
        <dbReference type="EMBL" id="CAD0137497.1"/>
    </source>
</evidence>
<sequence>MSTIVGDEKLISREGRIGPLFMYVQSDEDTLLKVDEVSKTEAQAFDVFDQLISSFQFCV</sequence>
<dbReference type="AlphaFoldDB" id="A0A8D6U830"/>
<dbReference type="EMBL" id="LR822017">
    <property type="protein sequence ID" value="CAD0137497.1"/>
    <property type="molecule type" value="Genomic_DNA"/>
</dbReference>
<organism evidence="1 2">
    <name type="scientific">Streptococcus thermophilus</name>
    <dbReference type="NCBI Taxonomy" id="1308"/>
    <lineage>
        <taxon>Bacteria</taxon>
        <taxon>Bacillati</taxon>
        <taxon>Bacillota</taxon>
        <taxon>Bacilli</taxon>
        <taxon>Lactobacillales</taxon>
        <taxon>Streptococcaceae</taxon>
        <taxon>Streptococcus</taxon>
    </lineage>
</organism>
<accession>A0A8D6U830</accession>
<gene>
    <name evidence="1" type="ORF">STHERMO_0994</name>
</gene>
<evidence type="ECO:0008006" key="3">
    <source>
        <dbReference type="Google" id="ProtNLM"/>
    </source>
</evidence>
<protein>
    <recommendedName>
        <fullName evidence="3">CpsL protein</fullName>
    </recommendedName>
</protein>
<reference evidence="1 2" key="1">
    <citation type="submission" date="2020-06" db="EMBL/GenBank/DDBJ databases">
        <authorList>
            <person name="Chuat V."/>
        </authorList>
    </citation>
    <scope>NUCLEOTIDE SEQUENCE [LARGE SCALE GENOMIC DNA]</scope>
    <source>
        <strain evidence="1">STH_CIRM_336</strain>
    </source>
</reference>
<name>A0A8D6U830_STRTR</name>